<keyword evidence="2" id="KW-1185">Reference proteome</keyword>
<dbReference type="AlphaFoldDB" id="A0A392UZ81"/>
<name>A0A392UZ81_9FABA</name>
<evidence type="ECO:0000313" key="1">
    <source>
        <dbReference type="EMBL" id="MCI81177.1"/>
    </source>
</evidence>
<reference evidence="1 2" key="1">
    <citation type="journal article" date="2018" name="Front. Plant Sci.">
        <title>Red Clover (Trifolium pratense) and Zigzag Clover (T. medium) - A Picture of Genomic Similarities and Differences.</title>
        <authorList>
            <person name="Dluhosova J."/>
            <person name="Istvanek J."/>
            <person name="Nedelnik J."/>
            <person name="Repkova J."/>
        </authorList>
    </citation>
    <scope>NUCLEOTIDE SEQUENCE [LARGE SCALE GENOMIC DNA]</scope>
    <source>
        <strain evidence="2">cv. 10/8</strain>
        <tissue evidence="1">Leaf</tissue>
    </source>
</reference>
<accession>A0A392UZ81</accession>
<proteinExistence type="predicted"/>
<organism evidence="1 2">
    <name type="scientific">Trifolium medium</name>
    <dbReference type="NCBI Taxonomy" id="97028"/>
    <lineage>
        <taxon>Eukaryota</taxon>
        <taxon>Viridiplantae</taxon>
        <taxon>Streptophyta</taxon>
        <taxon>Embryophyta</taxon>
        <taxon>Tracheophyta</taxon>
        <taxon>Spermatophyta</taxon>
        <taxon>Magnoliopsida</taxon>
        <taxon>eudicotyledons</taxon>
        <taxon>Gunneridae</taxon>
        <taxon>Pentapetalae</taxon>
        <taxon>rosids</taxon>
        <taxon>fabids</taxon>
        <taxon>Fabales</taxon>
        <taxon>Fabaceae</taxon>
        <taxon>Papilionoideae</taxon>
        <taxon>50 kb inversion clade</taxon>
        <taxon>NPAAA clade</taxon>
        <taxon>Hologalegina</taxon>
        <taxon>IRL clade</taxon>
        <taxon>Trifolieae</taxon>
        <taxon>Trifolium</taxon>
    </lineage>
</organism>
<dbReference type="EMBL" id="LXQA011012697">
    <property type="protein sequence ID" value="MCI81177.1"/>
    <property type="molecule type" value="Genomic_DNA"/>
</dbReference>
<dbReference type="Proteomes" id="UP000265520">
    <property type="component" value="Unassembled WGS sequence"/>
</dbReference>
<protein>
    <submittedName>
        <fullName evidence="1">Gamma-soluble NSF attachment protein-like</fullName>
    </submittedName>
</protein>
<sequence>MPEEAIQLYTDAITILEDDEKEQMAFDLYR</sequence>
<comment type="caution">
    <text evidence="1">The sequence shown here is derived from an EMBL/GenBank/DDBJ whole genome shotgun (WGS) entry which is preliminary data.</text>
</comment>
<evidence type="ECO:0000313" key="2">
    <source>
        <dbReference type="Proteomes" id="UP000265520"/>
    </source>
</evidence>
<feature type="non-terminal residue" evidence="1">
    <location>
        <position position="30"/>
    </location>
</feature>